<evidence type="ECO:0000256" key="2">
    <source>
        <dbReference type="ARBA" id="ARBA00023015"/>
    </source>
</evidence>
<evidence type="ECO:0000256" key="1">
    <source>
        <dbReference type="ARBA" id="ARBA00022491"/>
    </source>
</evidence>
<evidence type="ECO:0000313" key="7">
    <source>
        <dbReference type="Proteomes" id="UP000634435"/>
    </source>
</evidence>
<accession>A0ABQ2D6N4</accession>
<dbReference type="RefSeq" id="WP_188941960.1">
    <property type="nucleotide sequence ID" value="NZ_BMPN01000001.1"/>
</dbReference>
<dbReference type="InterPro" id="IPR009061">
    <property type="entry name" value="DNA-bd_dom_put_sf"/>
</dbReference>
<keyword evidence="1" id="KW-0678">Repressor</keyword>
<keyword evidence="3" id="KW-0238">DNA-binding</keyword>
<gene>
    <name evidence="6" type="ORF">GCM10007111_04240</name>
</gene>
<evidence type="ECO:0000259" key="5">
    <source>
        <dbReference type="PROSITE" id="PS50937"/>
    </source>
</evidence>
<organism evidence="6 7">
    <name type="scientific">Virgibacillus kapii</name>
    <dbReference type="NCBI Taxonomy" id="1638645"/>
    <lineage>
        <taxon>Bacteria</taxon>
        <taxon>Bacillati</taxon>
        <taxon>Bacillota</taxon>
        <taxon>Bacilli</taxon>
        <taxon>Bacillales</taxon>
        <taxon>Bacillaceae</taxon>
        <taxon>Virgibacillus</taxon>
    </lineage>
</organism>
<dbReference type="InterPro" id="IPR047057">
    <property type="entry name" value="MerR_fam"/>
</dbReference>
<dbReference type="InterPro" id="IPR000551">
    <property type="entry name" value="MerR-type_HTH_dom"/>
</dbReference>
<dbReference type="Proteomes" id="UP000634435">
    <property type="component" value="Unassembled WGS sequence"/>
</dbReference>
<feature type="domain" description="HTH merR-type" evidence="5">
    <location>
        <begin position="31"/>
        <end position="100"/>
    </location>
</feature>
<evidence type="ECO:0000256" key="3">
    <source>
        <dbReference type="ARBA" id="ARBA00023125"/>
    </source>
</evidence>
<name>A0ABQ2D6N4_9BACI</name>
<sequence>MFQLDFHVNVNVNNNNKRYKIRMMDEELNPIYSIGEIINRVNVSRRTLHYYDQIELLKPTKVKDSGYRYYDTKALIKLQTILALKSMDYTLDQIKELLDKSEKAALIKPEDAWIHSLSEQINFASNKIDELRRKQFILRSMSQTIEMSGHYNEAHIFELIKRLDRTDFTDGEIPATFPQDIFTVDEIKILEQLPLIGSDDSRIQWTIELIKETRKNMHAHPSSPIAQELAKQWKHCISSWFKGDVKLQEKYFNFIDSTNKNNQIIFGLDEKLIKYMDQTLYYLSQEEIDKS</sequence>
<dbReference type="PANTHER" id="PTHR30204:SF69">
    <property type="entry name" value="MERR-FAMILY TRANSCRIPTIONAL REGULATOR"/>
    <property type="match status" value="1"/>
</dbReference>
<keyword evidence="4" id="KW-0804">Transcription</keyword>
<comment type="caution">
    <text evidence="6">The sequence shown here is derived from an EMBL/GenBank/DDBJ whole genome shotgun (WGS) entry which is preliminary data.</text>
</comment>
<dbReference type="PANTHER" id="PTHR30204">
    <property type="entry name" value="REDOX-CYCLING DRUG-SENSING TRANSCRIPTIONAL ACTIVATOR SOXR"/>
    <property type="match status" value="1"/>
</dbReference>
<dbReference type="Gene3D" id="1.10.1660.10">
    <property type="match status" value="1"/>
</dbReference>
<dbReference type="Pfam" id="PF13411">
    <property type="entry name" value="MerR_1"/>
    <property type="match status" value="1"/>
</dbReference>
<dbReference type="EMBL" id="BMPN01000001">
    <property type="protein sequence ID" value="GGJ45352.1"/>
    <property type="molecule type" value="Genomic_DNA"/>
</dbReference>
<reference evidence="7" key="1">
    <citation type="journal article" date="2019" name="Int. J. Syst. Evol. Microbiol.">
        <title>The Global Catalogue of Microorganisms (GCM) 10K type strain sequencing project: providing services to taxonomists for standard genome sequencing and annotation.</title>
        <authorList>
            <consortium name="The Broad Institute Genomics Platform"/>
            <consortium name="The Broad Institute Genome Sequencing Center for Infectious Disease"/>
            <person name="Wu L."/>
            <person name="Ma J."/>
        </authorList>
    </citation>
    <scope>NUCLEOTIDE SEQUENCE [LARGE SCALE GENOMIC DNA]</scope>
    <source>
        <strain evidence="7">JCM 30071</strain>
    </source>
</reference>
<dbReference type="SMART" id="SM00422">
    <property type="entry name" value="HTH_MERR"/>
    <property type="match status" value="1"/>
</dbReference>
<dbReference type="CDD" id="cd01106">
    <property type="entry name" value="HTH_TipAL-Mta"/>
    <property type="match status" value="1"/>
</dbReference>
<evidence type="ECO:0000256" key="4">
    <source>
        <dbReference type="ARBA" id="ARBA00023163"/>
    </source>
</evidence>
<evidence type="ECO:0000313" key="6">
    <source>
        <dbReference type="EMBL" id="GGJ45352.1"/>
    </source>
</evidence>
<keyword evidence="7" id="KW-1185">Reference proteome</keyword>
<dbReference type="PROSITE" id="PS50937">
    <property type="entry name" value="HTH_MERR_2"/>
    <property type="match status" value="1"/>
</dbReference>
<proteinExistence type="predicted"/>
<keyword evidence="2" id="KW-0805">Transcription regulation</keyword>
<dbReference type="SUPFAM" id="SSF46955">
    <property type="entry name" value="Putative DNA-binding domain"/>
    <property type="match status" value="1"/>
</dbReference>
<protein>
    <submittedName>
        <fullName evidence="6">MerR family transcriptional regulator</fullName>
    </submittedName>
</protein>